<dbReference type="OrthoDB" id="3497377at2759"/>
<feature type="signal peptide" evidence="1">
    <location>
        <begin position="1"/>
        <end position="17"/>
    </location>
</feature>
<proteinExistence type="predicted"/>
<comment type="caution">
    <text evidence="2">The sequence shown here is derived from an EMBL/GenBank/DDBJ whole genome shotgun (WGS) entry which is preliminary data.</text>
</comment>
<dbReference type="EMBL" id="CAJVRM010000296">
    <property type="protein sequence ID" value="CAG8979057.1"/>
    <property type="molecule type" value="Genomic_DNA"/>
</dbReference>
<organism evidence="2 3">
    <name type="scientific">Hymenoscyphus albidus</name>
    <dbReference type="NCBI Taxonomy" id="595503"/>
    <lineage>
        <taxon>Eukaryota</taxon>
        <taxon>Fungi</taxon>
        <taxon>Dikarya</taxon>
        <taxon>Ascomycota</taxon>
        <taxon>Pezizomycotina</taxon>
        <taxon>Leotiomycetes</taxon>
        <taxon>Helotiales</taxon>
        <taxon>Helotiaceae</taxon>
        <taxon>Hymenoscyphus</taxon>
    </lineage>
</organism>
<evidence type="ECO:0000313" key="3">
    <source>
        <dbReference type="Proteomes" id="UP000701801"/>
    </source>
</evidence>
<name>A0A9N9LV23_9HELO</name>
<evidence type="ECO:0000256" key="1">
    <source>
        <dbReference type="SAM" id="SignalP"/>
    </source>
</evidence>
<evidence type="ECO:0000313" key="2">
    <source>
        <dbReference type="EMBL" id="CAG8979057.1"/>
    </source>
</evidence>
<reference evidence="2" key="1">
    <citation type="submission" date="2021-07" db="EMBL/GenBank/DDBJ databases">
        <authorList>
            <person name="Durling M."/>
        </authorList>
    </citation>
    <scope>NUCLEOTIDE SEQUENCE</scope>
</reference>
<protein>
    <submittedName>
        <fullName evidence="2">Uncharacterized protein</fullName>
    </submittedName>
</protein>
<dbReference type="AlphaFoldDB" id="A0A9N9LV23"/>
<dbReference type="Proteomes" id="UP000701801">
    <property type="component" value="Unassembled WGS sequence"/>
</dbReference>
<accession>A0A9N9LV23</accession>
<gene>
    <name evidence="2" type="ORF">HYALB_00000186</name>
</gene>
<feature type="chain" id="PRO_5040477586" evidence="1">
    <location>
        <begin position="18"/>
        <end position="179"/>
    </location>
</feature>
<sequence length="179" mass="19326">MRSASAVLALLVAAAQAVDMKIYKETPDVDTGFRDFVEDFYAASEDATTTTTYTDFWPSGDSGILILAGSRFEGAKNISAVKQRLLPPNSGKSWWHILVGSSVKPGSETDKSKNFMTEVVIQTTYVGGNCSEALGHAEFTILKGEDGRLNLEPHKGGLGMYNLTVSDTRSPTDVPCRVI</sequence>
<keyword evidence="1" id="KW-0732">Signal</keyword>
<keyword evidence="3" id="KW-1185">Reference proteome</keyword>